<dbReference type="InParanoid" id="T0Q2J5"/>
<sequence>MGRPAPSKGAAWGKHYFILGSIALLALCGYLNATFYIQNQSTSQLRHHTSGGYHKATAEIPHLVFTSTCAKRDVVRAKVFAFTLRDVGYKGQVTHILHNCGSPEYHGISSKANPYNVTYFHATAVKGSTAKELNPTALLAWLDTVTLPPNEFVAIFEVDTIFTRSLDLPTLLAGANTIENPTAVAQDAAWYDADEPAKIMPVELLEKAVGVSSKALQVEDWRDFAVHAPLVLHAKHIGPVFDRVVAIAPQLDAKHKHLAYALASAEVDLRHGVTGSLRLSRYNSFAENWNFVDVTRYNPANATISPSLPEYPIYPFSLRTATLSLPLWAGGKGFNMIDTLVPLDFFDCNAWLLEPLPLSMWYYAQNTFGWEGLSTILRTRHTVAVAAAYSAYNRAALDHKRRSCKAGYNENARLSLLPENPLSSAISKAAHLSGNEPATPTHHDALHFVFASGCAASDHVTADLLSQSFARVQQPGQLTRLVSGCTTAEQVAQVRTRTARAMTVHFIPTPMTTINAFDDWLAKSNVPLAADAIVVLLASDFVFLRAFQPDGDIPIVSTLAMDPEEQDETLFEVLNGFKQAKPVFLNTVGAATATKQLGGFTVKDNIVLAQNQNAHLQLSAADAAALCPDCKVSDPAEQLNIGFPYVVTMKTLKTIINDATSLAAAYVKRQPGAGGVASAAGLNLALRKHTIDVLRLDNLLLDAASSGPEWLFATARIKVNSFTTKHKLENPCADKLLVPGPAPWFLRAQGFVHEQWRFDATLLPDNVFACDMWLLSEPGAEVWAQALATKDDAVMRHTYGICTGIKTFNALLEDARRDACRAGYNRNKQLQLVSPRGDAIIRVGHQSTV</sequence>
<dbReference type="eggNOG" id="ENOG502QRHW">
    <property type="taxonomic scope" value="Eukaryota"/>
</dbReference>
<dbReference type="GeneID" id="19955396"/>
<gene>
    <name evidence="1" type="ORF">SDRG_14669</name>
</gene>
<dbReference type="Proteomes" id="UP000030762">
    <property type="component" value="Unassembled WGS sequence"/>
</dbReference>
<dbReference type="InterPro" id="IPR044845">
    <property type="entry name" value="HPAT/SRGT1-like"/>
</dbReference>
<evidence type="ECO:0000313" key="2">
    <source>
        <dbReference type="Proteomes" id="UP000030762"/>
    </source>
</evidence>
<dbReference type="AlphaFoldDB" id="T0Q2J5"/>
<dbReference type="EMBL" id="JH767206">
    <property type="protein sequence ID" value="EQC27620.1"/>
    <property type="molecule type" value="Genomic_DNA"/>
</dbReference>
<dbReference type="PANTHER" id="PTHR31485">
    <property type="entry name" value="PEPTIDYL SERINE ALPHA-GALACTOSYLTRANSFERASE"/>
    <property type="match status" value="1"/>
</dbReference>
<reference evidence="1 2" key="1">
    <citation type="submission" date="2012-04" db="EMBL/GenBank/DDBJ databases">
        <title>The Genome Sequence of Saprolegnia declina VS20.</title>
        <authorList>
            <consortium name="The Broad Institute Genome Sequencing Platform"/>
            <person name="Russ C."/>
            <person name="Nusbaum C."/>
            <person name="Tyler B."/>
            <person name="van West P."/>
            <person name="Dieguez-Uribeondo J."/>
            <person name="de Bruijn I."/>
            <person name="Tripathy S."/>
            <person name="Jiang R."/>
            <person name="Young S.K."/>
            <person name="Zeng Q."/>
            <person name="Gargeya S."/>
            <person name="Fitzgerald M."/>
            <person name="Haas B."/>
            <person name="Abouelleil A."/>
            <person name="Alvarado L."/>
            <person name="Arachchi H.M."/>
            <person name="Berlin A."/>
            <person name="Chapman S.B."/>
            <person name="Goldberg J."/>
            <person name="Griggs A."/>
            <person name="Gujja S."/>
            <person name="Hansen M."/>
            <person name="Howarth C."/>
            <person name="Imamovic A."/>
            <person name="Larimer J."/>
            <person name="McCowen C."/>
            <person name="Montmayeur A."/>
            <person name="Murphy C."/>
            <person name="Neiman D."/>
            <person name="Pearson M."/>
            <person name="Priest M."/>
            <person name="Roberts A."/>
            <person name="Saif S."/>
            <person name="Shea T."/>
            <person name="Sisk P."/>
            <person name="Sykes S."/>
            <person name="Wortman J."/>
            <person name="Nusbaum C."/>
            <person name="Birren B."/>
        </authorList>
    </citation>
    <scope>NUCLEOTIDE SEQUENCE [LARGE SCALE GENOMIC DNA]</scope>
    <source>
        <strain evidence="1 2">VS20</strain>
    </source>
</reference>
<dbReference type="GO" id="GO:0016757">
    <property type="term" value="F:glycosyltransferase activity"/>
    <property type="evidence" value="ECO:0007669"/>
    <property type="project" value="InterPro"/>
</dbReference>
<name>T0Q2J5_SAPDV</name>
<keyword evidence="2" id="KW-1185">Reference proteome</keyword>
<accession>T0Q2J5</accession>
<dbReference type="VEuPathDB" id="FungiDB:SDRG_14669"/>
<dbReference type="RefSeq" id="XP_008619040.1">
    <property type="nucleotide sequence ID" value="XM_008620818.1"/>
</dbReference>
<evidence type="ECO:0000313" key="1">
    <source>
        <dbReference type="EMBL" id="EQC27620.1"/>
    </source>
</evidence>
<organism evidence="1 2">
    <name type="scientific">Saprolegnia diclina (strain VS20)</name>
    <dbReference type="NCBI Taxonomy" id="1156394"/>
    <lineage>
        <taxon>Eukaryota</taxon>
        <taxon>Sar</taxon>
        <taxon>Stramenopiles</taxon>
        <taxon>Oomycota</taxon>
        <taxon>Saprolegniomycetes</taxon>
        <taxon>Saprolegniales</taxon>
        <taxon>Saprolegniaceae</taxon>
        <taxon>Saprolegnia</taxon>
    </lineage>
</organism>
<dbReference type="OrthoDB" id="2015991at2759"/>
<dbReference type="PANTHER" id="PTHR31485:SF7">
    <property type="entry name" value="PEPTIDYL SERINE ALPHA-GALACTOSYLTRANSFERASE"/>
    <property type="match status" value="1"/>
</dbReference>
<proteinExistence type="predicted"/>
<dbReference type="OMA" id="FACDSWL"/>
<protein>
    <submittedName>
        <fullName evidence="1">Uncharacterized protein</fullName>
    </submittedName>
</protein>